<dbReference type="CDD" id="cd03353">
    <property type="entry name" value="LbH_GlmU_C"/>
    <property type="match status" value="1"/>
</dbReference>
<feature type="binding site" evidence="18">
    <location>
        <position position="387"/>
    </location>
    <ligand>
        <name>acetyl-CoA</name>
        <dbReference type="ChEBI" id="CHEBI:57288"/>
    </ligand>
</feature>
<evidence type="ECO:0000256" key="8">
    <source>
        <dbReference type="ARBA" id="ARBA00022737"/>
    </source>
</evidence>
<evidence type="ECO:0000256" key="5">
    <source>
        <dbReference type="ARBA" id="ARBA00022679"/>
    </source>
</evidence>
<keyword evidence="9 18" id="KW-0460">Magnesium</keyword>
<evidence type="ECO:0000256" key="11">
    <source>
        <dbReference type="ARBA" id="ARBA00022984"/>
    </source>
</evidence>
<evidence type="ECO:0000313" key="22">
    <source>
        <dbReference type="Proteomes" id="UP001597046"/>
    </source>
</evidence>
<dbReference type="CDD" id="cd02540">
    <property type="entry name" value="GT2_GlmU_N_bac"/>
    <property type="match status" value="1"/>
</dbReference>
<dbReference type="Gene3D" id="3.90.550.10">
    <property type="entry name" value="Spore Coat Polysaccharide Biosynthesis Protein SpsA, Chain A"/>
    <property type="match status" value="1"/>
</dbReference>
<keyword evidence="12 18" id="KW-0511">Multifunctional enzyme</keyword>
<feature type="binding site" evidence="18">
    <location>
        <begin position="393"/>
        <end position="394"/>
    </location>
    <ligand>
        <name>acetyl-CoA</name>
        <dbReference type="ChEBI" id="CHEBI:57288"/>
    </ligand>
</feature>
<dbReference type="PANTHER" id="PTHR43584:SF3">
    <property type="entry name" value="BIFUNCTIONAL PROTEIN GLMU"/>
    <property type="match status" value="1"/>
</dbReference>
<feature type="binding site" evidence="18">
    <location>
        <position position="79"/>
    </location>
    <ligand>
        <name>UDP-N-acetyl-alpha-D-glucosamine</name>
        <dbReference type="ChEBI" id="CHEBI:57705"/>
    </ligand>
</feature>
<dbReference type="NCBIfam" id="NF010932">
    <property type="entry name" value="PRK14352.1"/>
    <property type="match status" value="1"/>
</dbReference>
<keyword evidence="5 18" id="KW-0808">Transferase</keyword>
<feature type="binding site" evidence="18">
    <location>
        <begin position="84"/>
        <end position="85"/>
    </location>
    <ligand>
        <name>UDP-N-acetyl-alpha-D-glucosamine</name>
        <dbReference type="ChEBI" id="CHEBI:57705"/>
    </ligand>
</feature>
<keyword evidence="10 18" id="KW-0133">Cell shape</keyword>
<feature type="binding site" evidence="18">
    <location>
        <begin position="108"/>
        <end position="110"/>
    </location>
    <ligand>
        <name>UDP-N-acetyl-alpha-D-glucosamine</name>
        <dbReference type="ChEBI" id="CHEBI:57705"/>
    </ligand>
</feature>
<dbReference type="InterPro" id="IPR005882">
    <property type="entry name" value="Bifunctional_GlmU"/>
</dbReference>
<dbReference type="EMBL" id="JBHTKH010000005">
    <property type="protein sequence ID" value="MFD1054711.1"/>
    <property type="molecule type" value="Genomic_DNA"/>
</dbReference>
<dbReference type="InterPro" id="IPR029044">
    <property type="entry name" value="Nucleotide-diphossugar_trans"/>
</dbReference>
<feature type="compositionally biased region" description="Low complexity" evidence="19">
    <location>
        <begin position="537"/>
        <end position="547"/>
    </location>
</feature>
<feature type="binding site" evidence="18">
    <location>
        <position position="147"/>
    </location>
    <ligand>
        <name>UDP-N-acetyl-alpha-D-glucosamine</name>
        <dbReference type="ChEBI" id="CHEBI:57705"/>
    </ligand>
</feature>
<keyword evidence="8 18" id="KW-0677">Repeat</keyword>
<evidence type="ECO:0000256" key="4">
    <source>
        <dbReference type="ARBA" id="ARBA00022490"/>
    </source>
</evidence>
<evidence type="ECO:0000256" key="13">
    <source>
        <dbReference type="ARBA" id="ARBA00023315"/>
    </source>
</evidence>
<feature type="binding site" evidence="18">
    <location>
        <position position="447"/>
    </location>
    <ligand>
        <name>acetyl-CoA</name>
        <dbReference type="ChEBI" id="CHEBI:57288"/>
    </ligand>
</feature>
<evidence type="ECO:0000256" key="10">
    <source>
        <dbReference type="ARBA" id="ARBA00022960"/>
    </source>
</evidence>
<dbReference type="InterPro" id="IPR038009">
    <property type="entry name" value="GlmU_C_LbH"/>
</dbReference>
<dbReference type="Pfam" id="PF12804">
    <property type="entry name" value="NTP_transf_3"/>
    <property type="match status" value="1"/>
</dbReference>
<evidence type="ECO:0000256" key="19">
    <source>
        <dbReference type="SAM" id="MobiDB-lite"/>
    </source>
</evidence>
<feature type="active site" description="Proton acceptor" evidence="18">
    <location>
        <position position="370"/>
    </location>
</feature>
<reference evidence="22" key="1">
    <citation type="journal article" date="2019" name="Int. J. Syst. Evol. Microbiol.">
        <title>The Global Catalogue of Microorganisms (GCM) 10K type strain sequencing project: providing services to taxonomists for standard genome sequencing and annotation.</title>
        <authorList>
            <consortium name="The Broad Institute Genomics Platform"/>
            <consortium name="The Broad Institute Genome Sequencing Center for Infectious Disease"/>
            <person name="Wu L."/>
            <person name="Ma J."/>
        </authorList>
    </citation>
    <scope>NUCLEOTIDE SEQUENCE [LARGE SCALE GENOMIC DNA]</scope>
    <source>
        <strain evidence="22">CCUG 57508</strain>
    </source>
</reference>
<feature type="compositionally biased region" description="Basic and acidic residues" evidence="19">
    <location>
        <begin position="496"/>
        <end position="508"/>
    </location>
</feature>
<dbReference type="InterPro" id="IPR025877">
    <property type="entry name" value="MobA-like_NTP_Trfase"/>
</dbReference>
<evidence type="ECO:0000256" key="7">
    <source>
        <dbReference type="ARBA" id="ARBA00022723"/>
    </source>
</evidence>
<proteinExistence type="inferred from homology"/>
<dbReference type="Proteomes" id="UP001597046">
    <property type="component" value="Unassembled WGS sequence"/>
</dbReference>
<gene>
    <name evidence="18 21" type="primary">glmU</name>
    <name evidence="21" type="ORF">ACFQ2V_10375</name>
</gene>
<feature type="region of interest" description="Linker" evidence="18">
    <location>
        <begin position="238"/>
        <end position="258"/>
    </location>
</feature>
<keyword evidence="14 18" id="KW-0961">Cell wall biogenesis/degradation</keyword>
<accession>A0ABW3MW08</accession>
<feature type="binding site" evidence="18">
    <location>
        <position position="162"/>
    </location>
    <ligand>
        <name>UDP-N-acetyl-alpha-D-glucosamine</name>
        <dbReference type="ChEBI" id="CHEBI:57705"/>
    </ligand>
</feature>
<comment type="catalytic activity">
    <reaction evidence="16 18">
        <text>N-acetyl-alpha-D-glucosamine 1-phosphate + UTP + H(+) = UDP-N-acetyl-alpha-D-glucosamine + diphosphate</text>
        <dbReference type="Rhea" id="RHEA:13509"/>
        <dbReference type="ChEBI" id="CHEBI:15378"/>
        <dbReference type="ChEBI" id="CHEBI:33019"/>
        <dbReference type="ChEBI" id="CHEBI:46398"/>
        <dbReference type="ChEBI" id="CHEBI:57705"/>
        <dbReference type="ChEBI" id="CHEBI:57776"/>
        <dbReference type="EC" id="2.7.7.23"/>
    </reaction>
</comment>
<keyword evidence="11 18" id="KW-0573">Peptidoglycan synthesis</keyword>
<feature type="binding site" evidence="18">
    <location>
        <position position="177"/>
    </location>
    <ligand>
        <name>UDP-N-acetyl-alpha-D-glucosamine</name>
        <dbReference type="ChEBI" id="CHEBI:57705"/>
    </ligand>
</feature>
<dbReference type="InterPro" id="IPR001451">
    <property type="entry name" value="Hexapep"/>
</dbReference>
<evidence type="ECO:0000256" key="14">
    <source>
        <dbReference type="ARBA" id="ARBA00023316"/>
    </source>
</evidence>
<keyword evidence="6 18" id="KW-0548">Nucleotidyltransferase</keyword>
<keyword evidence="13 18" id="KW-0012">Acyltransferase</keyword>
<feature type="binding site" evidence="18">
    <location>
        <position position="110"/>
    </location>
    <ligand>
        <name>Mg(2+)</name>
        <dbReference type="ChEBI" id="CHEBI:18420"/>
    </ligand>
</feature>
<evidence type="ECO:0000313" key="21">
    <source>
        <dbReference type="EMBL" id="MFD1054711.1"/>
    </source>
</evidence>
<evidence type="ECO:0000259" key="20">
    <source>
        <dbReference type="Pfam" id="PF12804"/>
    </source>
</evidence>
<evidence type="ECO:0000256" key="2">
    <source>
        <dbReference type="ARBA" id="ARBA00007707"/>
    </source>
</evidence>
<dbReference type="SUPFAM" id="SSF51161">
    <property type="entry name" value="Trimeric LpxA-like enzymes"/>
    <property type="match status" value="1"/>
</dbReference>
<dbReference type="HAMAP" id="MF_01631">
    <property type="entry name" value="GlmU"/>
    <property type="match status" value="1"/>
</dbReference>
<feature type="binding site" evidence="18">
    <location>
        <position position="340"/>
    </location>
    <ligand>
        <name>UDP-N-acetyl-alpha-D-glucosamine</name>
        <dbReference type="ChEBI" id="CHEBI:57705"/>
    </ligand>
</feature>
<keyword evidence="4 18" id="KW-0963">Cytoplasm</keyword>
<feature type="region of interest" description="Pyrophosphorylase" evidence="18">
    <location>
        <begin position="1"/>
        <end position="237"/>
    </location>
</feature>
<sequence>MSDLRPTAVIVLAAGEGTRMKSTTPKVLHTIGGRSLVAHAIRAARGTSPHHLAVVVRHERDRVAEHVSQVDPDAVVADQDDVKGTGRAVECALEALPADLSGTVVVTYGDVPLLTSETLEGLVAAHHASGSAVTVITATLDDPTGYGRVLRDETGAVAAIVEQKDADEEQRAIREVNSGLYAFDVAVLREALAEVGTDNAQGEKYLTDVIAIARGRGLAVRAHLVADLWQTEGVNDKVQLARLGAELNRRTVEQAMRDGAIVIDPATTWIDADVTIGPDTVVRPNTQIHGATTIGRDCVIGPDTTLTDVEVGDGASVVRTQAELAEIGPGATVGPFSYLRPGTRLGAKGKIGGFVETKNAVIGDGAKVPHLTYCGDATIGEGANIGAGTIFANYDGVTKGHTNVGAHSFVGSNSVVVAPRHIGDGAYVAAGSAVVSDVAPGQLAVTRAQQRNIDGWVARRRAGTKTDEAAQAALAGDAQTGDARTGDARTGAQADARARARAEARGDAEAAAEAEAALASEPGAVSPNDRLSRHAGDSAADSAIDSTTETKDAQR</sequence>
<feature type="binding site" evidence="18">
    <location>
        <position position="26"/>
    </location>
    <ligand>
        <name>UDP-N-acetyl-alpha-D-glucosamine</name>
        <dbReference type="ChEBI" id="CHEBI:57705"/>
    </ligand>
</feature>
<comment type="function">
    <text evidence="17 18">Catalyzes the last two sequential reactions in the de novo biosynthetic pathway for UDP-N-acetylglucosamine (UDP-GlcNAc). The C-terminal domain catalyzes the transfer of acetyl group from acetyl coenzyme A to glucosamine-1-phosphate (GlcN-1-P) to produce N-acetylglucosamine-1-phosphate (GlcNAc-1-P), which is converted into UDP-GlcNAc by the transfer of uridine 5-monophosphate (from uridine 5-triphosphate), a reaction catalyzed by the N-terminal domain.</text>
</comment>
<feature type="region of interest" description="N-acetyltransferase" evidence="18">
    <location>
        <begin position="259"/>
        <end position="555"/>
    </location>
</feature>
<feature type="binding site" evidence="18">
    <location>
        <position position="358"/>
    </location>
    <ligand>
        <name>UDP-N-acetyl-alpha-D-glucosamine</name>
        <dbReference type="ChEBI" id="CHEBI:57705"/>
    </ligand>
</feature>
<dbReference type="EC" id="2.7.7.23" evidence="18"/>
<feature type="compositionally biased region" description="Low complexity" evidence="19">
    <location>
        <begin position="509"/>
        <end position="524"/>
    </location>
</feature>
<name>A0ABW3MW08_9MICO</name>
<comment type="pathway">
    <text evidence="18">Bacterial outer membrane biogenesis; LPS lipid A biosynthesis.</text>
</comment>
<feature type="region of interest" description="Disordered" evidence="19">
    <location>
        <begin position="473"/>
        <end position="555"/>
    </location>
</feature>
<comment type="subcellular location">
    <subcellularLocation>
        <location evidence="1 18">Cytoplasm</location>
    </subcellularLocation>
</comment>
<comment type="pathway">
    <text evidence="18">Nucleotide-sugar biosynthesis; UDP-N-acetyl-alpha-D-glucosamine biosynthesis; UDP-N-acetyl-alpha-D-glucosamine from N-acetyl-alpha-D-glucosamine 1-phosphate: step 1/1.</text>
</comment>
<feature type="binding site" evidence="18">
    <location>
        <begin position="12"/>
        <end position="15"/>
    </location>
    <ligand>
        <name>UDP-N-acetyl-alpha-D-glucosamine</name>
        <dbReference type="ChEBI" id="CHEBI:57705"/>
    </ligand>
</feature>
<feature type="binding site" evidence="18">
    <location>
        <position position="384"/>
    </location>
    <ligand>
        <name>UDP-N-acetyl-alpha-D-glucosamine</name>
        <dbReference type="ChEBI" id="CHEBI:57705"/>
    </ligand>
</feature>
<organism evidence="21 22">
    <name type="scientific">Terrabacter terrigena</name>
    <dbReference type="NCBI Taxonomy" id="574718"/>
    <lineage>
        <taxon>Bacteria</taxon>
        <taxon>Bacillati</taxon>
        <taxon>Actinomycetota</taxon>
        <taxon>Actinomycetes</taxon>
        <taxon>Micrococcales</taxon>
        <taxon>Intrasporangiaceae</taxon>
        <taxon>Terrabacter</taxon>
    </lineage>
</organism>
<feature type="binding site" evidence="18">
    <location>
        <position position="412"/>
    </location>
    <ligand>
        <name>acetyl-CoA</name>
        <dbReference type="ChEBI" id="CHEBI:57288"/>
    </ligand>
</feature>
<dbReference type="PANTHER" id="PTHR43584">
    <property type="entry name" value="NUCLEOTIDYL TRANSFERASE"/>
    <property type="match status" value="1"/>
</dbReference>
<dbReference type="SUPFAM" id="SSF53448">
    <property type="entry name" value="Nucleotide-diphospho-sugar transferases"/>
    <property type="match status" value="1"/>
</dbReference>
<evidence type="ECO:0000256" key="12">
    <source>
        <dbReference type="ARBA" id="ARBA00023268"/>
    </source>
</evidence>
<comment type="catalytic activity">
    <reaction evidence="15 18">
        <text>alpha-D-glucosamine 1-phosphate + acetyl-CoA = N-acetyl-alpha-D-glucosamine 1-phosphate + CoA + H(+)</text>
        <dbReference type="Rhea" id="RHEA:13725"/>
        <dbReference type="ChEBI" id="CHEBI:15378"/>
        <dbReference type="ChEBI" id="CHEBI:57287"/>
        <dbReference type="ChEBI" id="CHEBI:57288"/>
        <dbReference type="ChEBI" id="CHEBI:57776"/>
        <dbReference type="ChEBI" id="CHEBI:58516"/>
        <dbReference type="EC" id="2.3.1.157"/>
    </reaction>
</comment>
<dbReference type="Pfam" id="PF00132">
    <property type="entry name" value="Hexapep"/>
    <property type="match status" value="1"/>
</dbReference>
<comment type="similarity">
    <text evidence="2 18">In the C-terminal section; belongs to the transferase hexapeptide repeat family.</text>
</comment>
<evidence type="ECO:0000256" key="15">
    <source>
        <dbReference type="ARBA" id="ARBA00048247"/>
    </source>
</evidence>
<evidence type="ECO:0000256" key="3">
    <source>
        <dbReference type="ARBA" id="ARBA00007947"/>
    </source>
</evidence>
<feature type="domain" description="MobA-like NTP transferase" evidence="20">
    <location>
        <begin position="9"/>
        <end position="157"/>
    </location>
</feature>
<evidence type="ECO:0000256" key="6">
    <source>
        <dbReference type="ARBA" id="ARBA00022695"/>
    </source>
</evidence>
<dbReference type="InterPro" id="IPR050065">
    <property type="entry name" value="GlmU-like"/>
</dbReference>
<evidence type="ECO:0000256" key="17">
    <source>
        <dbReference type="ARBA" id="ARBA00049628"/>
    </source>
</evidence>
<dbReference type="EC" id="2.3.1.157" evidence="18"/>
<feature type="binding site" evidence="18">
    <location>
        <position position="235"/>
    </location>
    <ligand>
        <name>UDP-N-acetyl-alpha-D-glucosamine</name>
        <dbReference type="ChEBI" id="CHEBI:57705"/>
    </ligand>
</feature>
<feature type="binding site" evidence="18">
    <location>
        <position position="373"/>
    </location>
    <ligand>
        <name>UDP-N-acetyl-alpha-D-glucosamine</name>
        <dbReference type="ChEBI" id="CHEBI:57705"/>
    </ligand>
</feature>
<keyword evidence="22" id="KW-1185">Reference proteome</keyword>
<dbReference type="Pfam" id="PF14602">
    <property type="entry name" value="Hexapep_2"/>
    <property type="match status" value="1"/>
</dbReference>
<evidence type="ECO:0000256" key="18">
    <source>
        <dbReference type="HAMAP-Rule" id="MF_01631"/>
    </source>
</evidence>
<dbReference type="RefSeq" id="WP_386052615.1">
    <property type="nucleotide sequence ID" value="NZ_JBHTKH010000005.1"/>
</dbReference>
<keyword evidence="7 18" id="KW-0479">Metal-binding</keyword>
<dbReference type="Gene3D" id="2.160.10.10">
    <property type="entry name" value="Hexapeptide repeat proteins"/>
    <property type="match status" value="1"/>
</dbReference>
<dbReference type="GO" id="GO:0003977">
    <property type="term" value="F:UDP-N-acetylglucosamine diphosphorylase activity"/>
    <property type="evidence" value="ECO:0007669"/>
    <property type="project" value="UniProtKB-EC"/>
</dbReference>
<feature type="binding site" evidence="18">
    <location>
        <position position="235"/>
    </location>
    <ligand>
        <name>Mg(2+)</name>
        <dbReference type="ChEBI" id="CHEBI:18420"/>
    </ligand>
</feature>
<comment type="caution">
    <text evidence="21">The sequence shown here is derived from an EMBL/GenBank/DDBJ whole genome shotgun (WGS) entry which is preliminary data.</text>
</comment>
<evidence type="ECO:0000256" key="9">
    <source>
        <dbReference type="ARBA" id="ARBA00022842"/>
    </source>
</evidence>
<evidence type="ECO:0000256" key="1">
    <source>
        <dbReference type="ARBA" id="ARBA00004496"/>
    </source>
</evidence>
<comment type="subunit">
    <text evidence="18">Homotrimer.</text>
</comment>
<comment type="similarity">
    <text evidence="3 18">In the N-terminal section; belongs to the N-acetylglucosamine-1-phosphate uridyltransferase family.</text>
</comment>
<dbReference type="NCBIfam" id="TIGR01173">
    <property type="entry name" value="glmU"/>
    <property type="match status" value="1"/>
</dbReference>
<comment type="pathway">
    <text evidence="18">Nucleotide-sugar biosynthesis; UDP-N-acetyl-alpha-D-glucosamine biosynthesis; N-acetyl-alpha-D-glucosamine 1-phosphate from alpha-D-glucosamine 6-phosphate (route II): step 2/2.</text>
</comment>
<feature type="compositionally biased region" description="Low complexity" evidence="19">
    <location>
        <begin position="473"/>
        <end position="495"/>
    </location>
</feature>
<evidence type="ECO:0000256" key="16">
    <source>
        <dbReference type="ARBA" id="ARBA00048493"/>
    </source>
</evidence>
<dbReference type="InterPro" id="IPR011004">
    <property type="entry name" value="Trimer_LpxA-like_sf"/>
</dbReference>
<feature type="binding site" evidence="18">
    <location>
        <position position="430"/>
    </location>
    <ligand>
        <name>acetyl-CoA</name>
        <dbReference type="ChEBI" id="CHEBI:57288"/>
    </ligand>
</feature>
<comment type="cofactor">
    <cofactor evidence="18">
        <name>Mg(2+)</name>
        <dbReference type="ChEBI" id="CHEBI:18420"/>
    </cofactor>
    <text evidence="18">Binds 1 Mg(2+) ion per subunit.</text>
</comment>
<protein>
    <recommendedName>
        <fullName evidence="18">Bifunctional protein GlmU</fullName>
    </recommendedName>
    <domain>
        <recommendedName>
            <fullName evidence="18">UDP-N-acetylglucosamine pyrophosphorylase</fullName>
            <ecNumber evidence="18">2.7.7.23</ecNumber>
        </recommendedName>
        <alternativeName>
            <fullName evidence="18">N-acetylglucosamine-1-phosphate uridyltransferase</fullName>
        </alternativeName>
    </domain>
    <domain>
        <recommendedName>
            <fullName evidence="18">Glucosamine-1-phosphate N-acetyltransferase</fullName>
            <ecNumber evidence="18">2.3.1.157</ecNumber>
        </recommendedName>
    </domain>
</protein>